<dbReference type="EMBL" id="DMNG01000155">
    <property type="protein sequence ID" value="HAN24732.1"/>
    <property type="molecule type" value="Genomic_DNA"/>
</dbReference>
<evidence type="ECO:0000256" key="4">
    <source>
        <dbReference type="ARBA" id="ARBA00022705"/>
    </source>
</evidence>
<gene>
    <name evidence="11" type="ORF">DCP95_09200</name>
</gene>
<comment type="caution">
    <text evidence="11">The sequence shown here is derived from an EMBL/GenBank/DDBJ whole genome shotgun (WGS) entry which is preliminary data.</text>
</comment>
<dbReference type="GO" id="GO:0008408">
    <property type="term" value="F:3'-5' exonuclease activity"/>
    <property type="evidence" value="ECO:0007669"/>
    <property type="project" value="InterPro"/>
</dbReference>
<dbReference type="PANTHER" id="PTHR32294:SF4">
    <property type="entry name" value="ERROR-PRONE DNA POLYMERASE"/>
    <property type="match status" value="1"/>
</dbReference>
<evidence type="ECO:0000256" key="6">
    <source>
        <dbReference type="ARBA" id="ARBA00022932"/>
    </source>
</evidence>
<evidence type="ECO:0000256" key="2">
    <source>
        <dbReference type="ARBA" id="ARBA00022679"/>
    </source>
</evidence>
<keyword evidence="6" id="KW-0239">DNA-directed DNA polymerase</keyword>
<reference evidence="11 12" key="1">
    <citation type="journal article" date="2018" name="Nat. Biotechnol.">
        <title>A standardized bacterial taxonomy based on genome phylogeny substantially revises the tree of life.</title>
        <authorList>
            <person name="Parks D.H."/>
            <person name="Chuvochina M."/>
            <person name="Waite D.W."/>
            <person name="Rinke C."/>
            <person name="Skarshewski A."/>
            <person name="Chaumeil P.A."/>
            <person name="Hugenholtz P."/>
        </authorList>
    </citation>
    <scope>NUCLEOTIDE SEQUENCE [LARGE SCALE GENOMIC DNA]</scope>
    <source>
        <strain evidence="11">UBA9152</strain>
    </source>
</reference>
<dbReference type="PANTHER" id="PTHR32294">
    <property type="entry name" value="DNA POLYMERASE III SUBUNIT ALPHA"/>
    <property type="match status" value="1"/>
</dbReference>
<feature type="compositionally biased region" description="Low complexity" evidence="8">
    <location>
        <begin position="392"/>
        <end position="406"/>
    </location>
</feature>
<feature type="domain" description="Bacterial DNA polymerase III alpha subunit NTPase" evidence="9">
    <location>
        <begin position="1"/>
        <end position="103"/>
    </location>
</feature>
<evidence type="ECO:0000313" key="11">
    <source>
        <dbReference type="EMBL" id="HAN24732.1"/>
    </source>
</evidence>
<dbReference type="InterPro" id="IPR004805">
    <property type="entry name" value="DnaE2/DnaE/PolC"/>
</dbReference>
<proteinExistence type="predicted"/>
<dbReference type="Pfam" id="PF07733">
    <property type="entry name" value="DNA_pol3_alpha"/>
    <property type="match status" value="1"/>
</dbReference>
<evidence type="ECO:0000256" key="1">
    <source>
        <dbReference type="ARBA" id="ARBA00022490"/>
    </source>
</evidence>
<dbReference type="InterPro" id="IPR011708">
    <property type="entry name" value="DNA_pol3_alpha_NTPase_dom"/>
</dbReference>
<dbReference type="GO" id="GO:0003887">
    <property type="term" value="F:DNA-directed DNA polymerase activity"/>
    <property type="evidence" value="ECO:0007669"/>
    <property type="project" value="UniProtKB-KW"/>
</dbReference>
<evidence type="ECO:0000256" key="7">
    <source>
        <dbReference type="ARBA" id="ARBA00023204"/>
    </source>
</evidence>
<evidence type="ECO:0000259" key="9">
    <source>
        <dbReference type="Pfam" id="PF07733"/>
    </source>
</evidence>
<feature type="region of interest" description="Disordered" evidence="8">
    <location>
        <begin position="365"/>
        <end position="434"/>
    </location>
</feature>
<accession>A0A3C1KDL6</accession>
<dbReference type="Proteomes" id="UP000257479">
    <property type="component" value="Unassembled WGS sequence"/>
</dbReference>
<evidence type="ECO:0000256" key="8">
    <source>
        <dbReference type="SAM" id="MobiDB-lite"/>
    </source>
</evidence>
<protein>
    <submittedName>
        <fullName evidence="11">Error-prone DNA polymerase</fullName>
    </submittedName>
</protein>
<keyword evidence="1" id="KW-0963">Cytoplasm</keyword>
<keyword evidence="3" id="KW-0548">Nucleotidyltransferase</keyword>
<keyword evidence="7" id="KW-0234">DNA repair</keyword>
<evidence type="ECO:0000313" key="12">
    <source>
        <dbReference type="Proteomes" id="UP000257479"/>
    </source>
</evidence>
<dbReference type="GO" id="GO:0006260">
    <property type="term" value="P:DNA replication"/>
    <property type="evidence" value="ECO:0007669"/>
    <property type="project" value="UniProtKB-KW"/>
</dbReference>
<feature type="compositionally biased region" description="Low complexity" evidence="8">
    <location>
        <begin position="366"/>
        <end position="382"/>
    </location>
</feature>
<evidence type="ECO:0000256" key="5">
    <source>
        <dbReference type="ARBA" id="ARBA00022763"/>
    </source>
</evidence>
<feature type="non-terminal residue" evidence="11">
    <location>
        <position position="1"/>
    </location>
</feature>
<evidence type="ECO:0000256" key="3">
    <source>
        <dbReference type="ARBA" id="ARBA00022695"/>
    </source>
</evidence>
<feature type="domain" description="DNA polymerase III alpha subunit finger" evidence="10">
    <location>
        <begin position="106"/>
        <end position="272"/>
    </location>
</feature>
<organism evidence="11 12">
    <name type="scientific">Microbacterium ginsengisoli</name>
    <dbReference type="NCBI Taxonomy" id="400772"/>
    <lineage>
        <taxon>Bacteria</taxon>
        <taxon>Bacillati</taxon>
        <taxon>Actinomycetota</taxon>
        <taxon>Actinomycetes</taxon>
        <taxon>Micrococcales</taxon>
        <taxon>Microbacteriaceae</taxon>
        <taxon>Microbacterium</taxon>
    </lineage>
</organism>
<dbReference type="GO" id="GO:0006281">
    <property type="term" value="P:DNA repair"/>
    <property type="evidence" value="ECO:0007669"/>
    <property type="project" value="UniProtKB-KW"/>
</dbReference>
<evidence type="ECO:0000259" key="10">
    <source>
        <dbReference type="Pfam" id="PF17657"/>
    </source>
</evidence>
<keyword evidence="4" id="KW-0235">DNA replication</keyword>
<keyword evidence="5" id="KW-0227">DNA damage</keyword>
<dbReference type="InterPro" id="IPR040982">
    <property type="entry name" value="DNA_pol3_finger"/>
</dbReference>
<keyword evidence="2" id="KW-0808">Transferase</keyword>
<dbReference type="AlphaFoldDB" id="A0A3C1KDL6"/>
<dbReference type="Pfam" id="PF17657">
    <property type="entry name" value="DNA_pol3_finger"/>
    <property type="match status" value="1"/>
</dbReference>
<feature type="non-terminal residue" evidence="11">
    <location>
        <position position="434"/>
    </location>
</feature>
<name>A0A3C1KDL6_9MICO</name>
<sequence length="434" mass="46678">DMARALGYSPGQQDAWSKQVERWGASLDSGEGHDIPDQVIEYASALLKAPRHLGIHSGGMVLTDRPVGEVVPIEHARMPGRTVIQWDKDDAAWMGLVKFDLLGLGMLAALQYCFDLIRASTGEEWTLATLPKEEAAVYDMLCRADSIGVFQVESRAQMGLLPRLQPRSFYDLVVEIALIRPGPIQGGAVHPFVRRKLGREKVTYPHPKLEPVLARTLGIPIFQEQLMQMAMAVGGLTGEDADLMRRAMGSKRGLERIDSLREKLYAGMAEHGLVGDDADAIYAKIQAFANFGFAESHSLSFGLLVYASSWIKLHYPGAFLAGLLRAQPMGFYSPATLTADARRHGVEVRKPDLQLSGVEAGLEPLAGADAAPPGDAGADAAPRPAPADDRVPAAPAARPAPTGRPACAHRDQPPVAPFDPAAPDESAAHRRDGG</sequence>